<dbReference type="InterPro" id="IPR016024">
    <property type="entry name" value="ARM-type_fold"/>
</dbReference>
<name>A0A367QWT4_NOSPU</name>
<dbReference type="GO" id="GO:0016829">
    <property type="term" value="F:lyase activity"/>
    <property type="evidence" value="ECO:0007669"/>
    <property type="project" value="UniProtKB-KW"/>
</dbReference>
<comment type="caution">
    <text evidence="6">The sequence shown here is derived from an EMBL/GenBank/DDBJ whole genome shotgun (WGS) entry which is preliminary data.</text>
</comment>
<protein>
    <recommendedName>
        <fullName evidence="5">Armadillo repeat-containing domain-containing protein</fullName>
    </recommendedName>
</protein>
<evidence type="ECO:0000256" key="2">
    <source>
        <dbReference type="ARBA" id="ARBA00022549"/>
    </source>
</evidence>
<reference evidence="6 7" key="1">
    <citation type="submission" date="2016-04" db="EMBL/GenBank/DDBJ databases">
        <authorList>
            <person name="Evans L.H."/>
            <person name="Alamgir A."/>
            <person name="Owens N."/>
            <person name="Weber N.D."/>
            <person name="Virtaneva K."/>
            <person name="Barbian K."/>
            <person name="Babar A."/>
            <person name="Rosenke K."/>
        </authorList>
    </citation>
    <scope>NUCLEOTIDE SEQUENCE [LARGE SCALE GENOMIC DNA]</scope>
    <source>
        <strain evidence="6">NIES-2108</strain>
    </source>
</reference>
<accession>A0A367QWT4</accession>
<feature type="domain" description="Armadillo repeat-containing" evidence="5">
    <location>
        <begin position="15"/>
        <end position="59"/>
    </location>
</feature>
<dbReference type="EMBL" id="LXQE01000205">
    <property type="protein sequence ID" value="RCJ28668.1"/>
    <property type="molecule type" value="Genomic_DNA"/>
</dbReference>
<dbReference type="SUPFAM" id="SSF48371">
    <property type="entry name" value="ARM repeat"/>
    <property type="match status" value="1"/>
</dbReference>
<dbReference type="AlphaFoldDB" id="A0A367QWT4"/>
<dbReference type="InterPro" id="IPR006911">
    <property type="entry name" value="ARM-rpt_dom"/>
</dbReference>
<evidence type="ECO:0000259" key="5">
    <source>
        <dbReference type="Pfam" id="PF04826"/>
    </source>
</evidence>
<dbReference type="Pfam" id="PF04826">
    <property type="entry name" value="Arm_2"/>
    <property type="match status" value="1"/>
</dbReference>
<keyword evidence="4" id="KW-0456">Lyase</keyword>
<gene>
    <name evidence="6" type="ORF">A6769_36570</name>
</gene>
<keyword evidence="2" id="KW-0042">Antenna complex</keyword>
<dbReference type="InterPro" id="IPR011989">
    <property type="entry name" value="ARM-like"/>
</dbReference>
<dbReference type="Gene3D" id="1.25.10.10">
    <property type="entry name" value="Leucine-rich Repeat Variant"/>
    <property type="match status" value="1"/>
</dbReference>
<sequence>MDLAATSLSLIATEKHLKSLLSILSTSSDPIQRNIVLYAISFLSNYQGNQEVISTLTEVAANIAEAPFVRAQALEGIGNKLSHKLPENLYQPAMSVIIQGLDDTEPEVRFWSCFAAGALEIKETLPKLQLLAQTDKTIVAGWWSVGEEAEDSVTLMTGGEPPLRKPYKLPTN</sequence>
<evidence type="ECO:0000256" key="3">
    <source>
        <dbReference type="ARBA" id="ARBA00022738"/>
    </source>
</evidence>
<evidence type="ECO:0000256" key="4">
    <source>
        <dbReference type="ARBA" id="ARBA00023239"/>
    </source>
</evidence>
<comment type="similarity">
    <text evidence="1">Belongs to the CpcE/RpcE/PecE family.</text>
</comment>
<evidence type="ECO:0000313" key="6">
    <source>
        <dbReference type="EMBL" id="RCJ28668.1"/>
    </source>
</evidence>
<dbReference type="GO" id="GO:0030089">
    <property type="term" value="C:phycobilisome"/>
    <property type="evidence" value="ECO:0007669"/>
    <property type="project" value="UniProtKB-KW"/>
</dbReference>
<organism evidence="6 7">
    <name type="scientific">Nostoc punctiforme NIES-2108</name>
    <dbReference type="NCBI Taxonomy" id="1356359"/>
    <lineage>
        <taxon>Bacteria</taxon>
        <taxon>Bacillati</taxon>
        <taxon>Cyanobacteriota</taxon>
        <taxon>Cyanophyceae</taxon>
        <taxon>Nostocales</taxon>
        <taxon>Nostocaceae</taxon>
        <taxon>Nostoc</taxon>
    </lineage>
</organism>
<evidence type="ECO:0000256" key="1">
    <source>
        <dbReference type="ARBA" id="ARBA00009299"/>
    </source>
</evidence>
<dbReference type="Proteomes" id="UP000252085">
    <property type="component" value="Unassembled WGS sequence"/>
</dbReference>
<keyword evidence="3" id="KW-0605">Phycobilisome</keyword>
<evidence type="ECO:0000313" key="7">
    <source>
        <dbReference type="Proteomes" id="UP000252085"/>
    </source>
</evidence>
<proteinExistence type="inferred from homology"/>